<feature type="region of interest" description="Disordered" evidence="1">
    <location>
        <begin position="66"/>
        <end position="106"/>
    </location>
</feature>
<reference evidence="3 4" key="1">
    <citation type="submission" date="2020-02" db="EMBL/GenBank/DDBJ databases">
        <title>Draft genome sequence of Haematococcus lacustris strain NIES-144.</title>
        <authorList>
            <person name="Morimoto D."/>
            <person name="Nakagawa S."/>
            <person name="Yoshida T."/>
            <person name="Sawayama S."/>
        </authorList>
    </citation>
    <scope>NUCLEOTIDE SEQUENCE [LARGE SCALE GENOMIC DNA]</scope>
    <source>
        <strain evidence="3 4">NIES-144</strain>
    </source>
</reference>
<comment type="caution">
    <text evidence="3">The sequence shown here is derived from an EMBL/GenBank/DDBJ whole genome shotgun (WGS) entry which is preliminary data.</text>
</comment>
<feature type="compositionally biased region" description="Basic residues" evidence="1">
    <location>
        <begin position="80"/>
        <end position="90"/>
    </location>
</feature>
<dbReference type="AlphaFoldDB" id="A0A6A0ABD6"/>
<dbReference type="EMBL" id="BLLF01004682">
    <property type="protein sequence ID" value="GFH30055.1"/>
    <property type="molecule type" value="Genomic_DNA"/>
</dbReference>
<dbReference type="Proteomes" id="UP000485058">
    <property type="component" value="Unassembled WGS sequence"/>
</dbReference>
<dbReference type="InterPro" id="IPR007148">
    <property type="entry name" value="SSU_processome_Utp12"/>
</dbReference>
<dbReference type="Pfam" id="PF04003">
    <property type="entry name" value="Utp12"/>
    <property type="match status" value="1"/>
</dbReference>
<accession>A0A6A0ABD6</accession>
<evidence type="ECO:0000256" key="1">
    <source>
        <dbReference type="SAM" id="MobiDB-lite"/>
    </source>
</evidence>
<protein>
    <submittedName>
        <fullName evidence="3">WD_REPEATS_REGION domain-containing protein</fullName>
    </submittedName>
</protein>
<gene>
    <name evidence="3" type="ORF">HaLaN_28832</name>
</gene>
<organism evidence="3 4">
    <name type="scientific">Haematococcus lacustris</name>
    <name type="common">Green alga</name>
    <name type="synonym">Haematococcus pluvialis</name>
    <dbReference type="NCBI Taxonomy" id="44745"/>
    <lineage>
        <taxon>Eukaryota</taxon>
        <taxon>Viridiplantae</taxon>
        <taxon>Chlorophyta</taxon>
        <taxon>core chlorophytes</taxon>
        <taxon>Chlorophyceae</taxon>
        <taxon>CS clade</taxon>
        <taxon>Chlamydomonadales</taxon>
        <taxon>Haematococcaceae</taxon>
        <taxon>Haematococcus</taxon>
    </lineage>
</organism>
<feature type="domain" description="Small-subunit processome Utp12" evidence="2">
    <location>
        <begin position="2"/>
        <end position="61"/>
    </location>
</feature>
<proteinExistence type="predicted"/>
<evidence type="ECO:0000313" key="4">
    <source>
        <dbReference type="Proteomes" id="UP000485058"/>
    </source>
</evidence>
<evidence type="ECO:0000259" key="2">
    <source>
        <dbReference type="Pfam" id="PF04003"/>
    </source>
</evidence>
<keyword evidence="4" id="KW-1185">Reference proteome</keyword>
<feature type="non-terminal residue" evidence="3">
    <location>
        <position position="1"/>
    </location>
</feature>
<name>A0A6A0ABD6_HAELA</name>
<evidence type="ECO:0000313" key="3">
    <source>
        <dbReference type="EMBL" id="GFH30055.1"/>
    </source>
</evidence>
<sequence>QAVELVARVAVLLLRLHHTQLRSTPSARPSLARIHAALHAAVQGLKDTLGFNVAALQHLQRAMKERSGMTEAADAASGRLVKRPAGKKQARGMQEQGKGVEKQKSR</sequence>
<feature type="non-terminal residue" evidence="3">
    <location>
        <position position="106"/>
    </location>
</feature>